<proteinExistence type="predicted"/>
<dbReference type="RefSeq" id="WP_004621620.1">
    <property type="nucleotide sequence ID" value="NZ_ACXX02000015.1"/>
</dbReference>
<reference evidence="2" key="1">
    <citation type="submission" date="2009-07" db="EMBL/GenBank/DDBJ databases">
        <authorList>
            <consortium name="US DOE Joint Genome Institute (JGI-PGF)"/>
            <person name="Lucas S."/>
            <person name="Copeland A."/>
            <person name="Lapidus A."/>
            <person name="Glavina del Rio T."/>
            <person name="Tice H."/>
            <person name="Bruce D."/>
            <person name="Goodwin L."/>
            <person name="Pitluck S."/>
            <person name="Larimer F."/>
            <person name="Land M.L."/>
            <person name="Mouttaki H."/>
            <person name="He Z."/>
            <person name="Zhou J."/>
            <person name="Hemme C.L."/>
        </authorList>
    </citation>
    <scope>NUCLEOTIDE SEQUENCE</scope>
    <source>
        <strain evidence="2">DSM 2782</strain>
    </source>
</reference>
<dbReference type="EMBL" id="ACXX02000015">
    <property type="protein sequence ID" value="EGD46269.1"/>
    <property type="molecule type" value="Genomic_DNA"/>
</dbReference>
<comment type="caution">
    <text evidence="2">The sequence shown here is derived from an EMBL/GenBank/DDBJ whole genome shotgun (WGS) entry which is preliminary data.</text>
</comment>
<keyword evidence="1" id="KW-0472">Membrane</keyword>
<evidence type="ECO:0000256" key="1">
    <source>
        <dbReference type="SAM" id="Phobius"/>
    </source>
</evidence>
<dbReference type="Proteomes" id="UP000003860">
    <property type="component" value="Unassembled WGS sequence"/>
</dbReference>
<feature type="transmembrane region" description="Helical" evidence="1">
    <location>
        <begin position="109"/>
        <end position="125"/>
    </location>
</feature>
<evidence type="ECO:0000313" key="2">
    <source>
        <dbReference type="EMBL" id="EGD46269.1"/>
    </source>
</evidence>
<protein>
    <submittedName>
        <fullName evidence="2">Uncharacterized protein</fullName>
    </submittedName>
</protein>
<sequence length="139" mass="16622">MKYSEIRYRWEQSFLYGRFLFYYQLVFLGWYSVWGYIRLINDLGISHTIKMFLVLFSITEIMGFVILSLMADSLSDLLNALKHIPSDFILAIVYLGYFVYPAYYENTNIYVYLAPLLCTLYLIVTKKLRVKAQQRIFKK</sequence>
<keyword evidence="3" id="KW-1185">Reference proteome</keyword>
<dbReference type="OrthoDB" id="1739757at2"/>
<gene>
    <name evidence="2" type="ORF">Cpap_0881</name>
</gene>
<keyword evidence="1" id="KW-0812">Transmembrane</keyword>
<dbReference type="STRING" id="588581.Cpap_0881"/>
<dbReference type="AlphaFoldDB" id="F1TH29"/>
<accession>F1TH29</accession>
<dbReference type="eggNOG" id="ENOG503431A">
    <property type="taxonomic scope" value="Bacteria"/>
</dbReference>
<name>F1TH29_9FIRM</name>
<evidence type="ECO:0000313" key="3">
    <source>
        <dbReference type="Proteomes" id="UP000003860"/>
    </source>
</evidence>
<feature type="transmembrane region" description="Helical" evidence="1">
    <location>
        <begin position="49"/>
        <end position="71"/>
    </location>
</feature>
<keyword evidence="1" id="KW-1133">Transmembrane helix</keyword>
<reference evidence="2" key="2">
    <citation type="submission" date="2011-01" db="EMBL/GenBank/DDBJ databases">
        <title>The Non-contiguous Finished genome of Clostridium papyrosolvens.</title>
        <authorList>
            <person name="Lucas S."/>
            <person name="Copeland A."/>
            <person name="Lapidus A."/>
            <person name="Cheng J.-F."/>
            <person name="Goodwin L."/>
            <person name="Pitluck S."/>
            <person name="Misra M."/>
            <person name="Chertkov O."/>
            <person name="Detter J.C."/>
            <person name="Han C."/>
            <person name="Tapia R."/>
            <person name="Land M."/>
            <person name="Hauser L."/>
            <person name="Kyrpides N."/>
            <person name="Ivanova N."/>
            <person name="Pagani I."/>
            <person name="Mouttaki H."/>
            <person name="He Z."/>
            <person name="Zhou J."/>
            <person name="Hemme C.L."/>
            <person name="Woyke T."/>
        </authorList>
    </citation>
    <scope>NUCLEOTIDE SEQUENCE [LARGE SCALE GENOMIC DNA]</scope>
    <source>
        <strain evidence="2">DSM 2782</strain>
    </source>
</reference>
<feature type="transmembrane region" description="Helical" evidence="1">
    <location>
        <begin position="20"/>
        <end position="37"/>
    </location>
</feature>
<organism evidence="2 3">
    <name type="scientific">Ruminiclostridium papyrosolvens DSM 2782</name>
    <dbReference type="NCBI Taxonomy" id="588581"/>
    <lineage>
        <taxon>Bacteria</taxon>
        <taxon>Bacillati</taxon>
        <taxon>Bacillota</taxon>
        <taxon>Clostridia</taxon>
        <taxon>Eubacteriales</taxon>
        <taxon>Oscillospiraceae</taxon>
        <taxon>Ruminiclostridium</taxon>
    </lineage>
</organism>